<dbReference type="InterPro" id="IPR001163">
    <property type="entry name" value="Sm_dom_euk/arc"/>
</dbReference>
<evidence type="ECO:0000256" key="12">
    <source>
        <dbReference type="ARBA" id="ARBA00067760"/>
    </source>
</evidence>
<comment type="subcellular location">
    <subcellularLocation>
        <location evidence="1 13">Nucleus</location>
    </subcellularLocation>
</comment>
<evidence type="ECO:0000256" key="6">
    <source>
        <dbReference type="ARBA" id="ARBA00022990"/>
    </source>
</evidence>
<organism evidence="15 16">
    <name type="scientific">Trichonephila clavata</name>
    <name type="common">Joro spider</name>
    <name type="synonym">Nephila clavata</name>
    <dbReference type="NCBI Taxonomy" id="2740835"/>
    <lineage>
        <taxon>Eukaryota</taxon>
        <taxon>Metazoa</taxon>
        <taxon>Ecdysozoa</taxon>
        <taxon>Arthropoda</taxon>
        <taxon>Chelicerata</taxon>
        <taxon>Arachnida</taxon>
        <taxon>Araneae</taxon>
        <taxon>Araneomorphae</taxon>
        <taxon>Entelegynae</taxon>
        <taxon>Araneoidea</taxon>
        <taxon>Nephilidae</taxon>
        <taxon>Trichonephila</taxon>
    </lineage>
</organism>
<dbReference type="Gene3D" id="2.30.30.100">
    <property type="match status" value="1"/>
</dbReference>
<dbReference type="InterPro" id="IPR034103">
    <property type="entry name" value="Lsm8"/>
</dbReference>
<dbReference type="PROSITE" id="PS52002">
    <property type="entry name" value="SM"/>
    <property type="match status" value="1"/>
</dbReference>
<keyword evidence="9 13" id="KW-0687">Ribonucleoprotein</keyword>
<dbReference type="EMBL" id="BMAO01017406">
    <property type="protein sequence ID" value="GFR15412.1"/>
    <property type="molecule type" value="Genomic_DNA"/>
</dbReference>
<evidence type="ECO:0000256" key="8">
    <source>
        <dbReference type="ARBA" id="ARBA00023242"/>
    </source>
</evidence>
<protein>
    <recommendedName>
        <fullName evidence="12 13">U6 snRNA-associated Sm-like protein LSm8</fullName>
    </recommendedName>
</protein>
<evidence type="ECO:0000256" key="4">
    <source>
        <dbReference type="ARBA" id="ARBA00022728"/>
    </source>
</evidence>
<evidence type="ECO:0000256" key="10">
    <source>
        <dbReference type="ARBA" id="ARBA00056431"/>
    </source>
</evidence>
<proteinExistence type="inferred from homology"/>
<comment type="subunit">
    <text evidence="13">LSm subunits form a heteromer with a doughnut shape.</text>
</comment>
<sequence>MATTLDSYVNHTVSIITADGRNIVGTLKGFDQTINLILDESHERVYSSSQGIEQVVLGLYIVRGDNVAVVGEVDDELDARLDLSNIKAEPLNPVTH</sequence>
<comment type="similarity">
    <text evidence="2 13">Belongs to the snRNP Sm proteins family.</text>
</comment>
<feature type="domain" description="Sm" evidence="14">
    <location>
        <begin position="1"/>
        <end position="76"/>
    </location>
</feature>
<evidence type="ECO:0000256" key="11">
    <source>
        <dbReference type="ARBA" id="ARBA00063389"/>
    </source>
</evidence>
<dbReference type="InterPro" id="IPR047575">
    <property type="entry name" value="Sm"/>
</dbReference>
<evidence type="ECO:0000256" key="13">
    <source>
        <dbReference type="RuleBase" id="RU365048"/>
    </source>
</evidence>
<dbReference type="SMART" id="SM00651">
    <property type="entry name" value="Sm"/>
    <property type="match status" value="1"/>
</dbReference>
<dbReference type="OrthoDB" id="10263346at2759"/>
<evidence type="ECO:0000256" key="2">
    <source>
        <dbReference type="ARBA" id="ARBA00006850"/>
    </source>
</evidence>
<dbReference type="GO" id="GO:0046540">
    <property type="term" value="C:U4/U6 x U5 tri-snRNP complex"/>
    <property type="evidence" value="ECO:0007669"/>
    <property type="project" value="UniProtKB-UniRule"/>
</dbReference>
<dbReference type="FunFam" id="2.30.30.100:FF:000022">
    <property type="entry name" value="U6 snRNA-associated Sm-like protein LSm8"/>
    <property type="match status" value="1"/>
</dbReference>
<evidence type="ECO:0000256" key="1">
    <source>
        <dbReference type="ARBA" id="ARBA00004123"/>
    </source>
</evidence>
<dbReference type="CDD" id="cd01727">
    <property type="entry name" value="LSm8"/>
    <property type="match status" value="1"/>
</dbReference>
<evidence type="ECO:0000259" key="14">
    <source>
        <dbReference type="PROSITE" id="PS52002"/>
    </source>
</evidence>
<dbReference type="GO" id="GO:0005688">
    <property type="term" value="C:U6 snRNP"/>
    <property type="evidence" value="ECO:0007669"/>
    <property type="project" value="UniProtKB-UniRule"/>
</dbReference>
<dbReference type="AlphaFoldDB" id="A0A8X6LNZ6"/>
<keyword evidence="16" id="KW-1185">Reference proteome</keyword>
<comment type="function">
    <text evidence="10">Plays a role in pre-mRNA splicing as component of the U4/U6-U5 tri-snRNP complex that is involved in spliceosome assembly, and as component of the precatalytic spliceosome (spliceosome B complex). The heptameric LSM2-8 complex binds specifically to the 3'-terminal U-tract of U6 snRNA.</text>
</comment>
<keyword evidence="6" id="KW-0007">Acetylation</keyword>
<dbReference type="GO" id="GO:0000398">
    <property type="term" value="P:mRNA splicing, via spliceosome"/>
    <property type="evidence" value="ECO:0007669"/>
    <property type="project" value="UniProtKB-UniRule"/>
</dbReference>
<comment type="caution">
    <text evidence="15">The sequence shown here is derived from an EMBL/GenBank/DDBJ whole genome shotgun (WGS) entry which is preliminary data.</text>
</comment>
<name>A0A8X6LNZ6_TRICU</name>
<comment type="function">
    <text evidence="13">Plays role in pre-mRNA splicing as component of the U4/U6-U5 tri-snRNP complex that is involved in spliceosome assembly, and as component of the precatalytic spliceosome (spliceosome B complex). The heptameric LSM2-8 complex binds specifically to the 3'-terminal U-tract of U6 snRNA.</text>
</comment>
<dbReference type="GO" id="GO:0003729">
    <property type="term" value="F:mRNA binding"/>
    <property type="evidence" value="ECO:0007669"/>
    <property type="project" value="TreeGrafter"/>
</dbReference>
<keyword evidence="4 13" id="KW-0747">Spliceosome</keyword>
<dbReference type="PANTHER" id="PTHR15588:SF9">
    <property type="entry name" value="U6 SNRNA-ASSOCIATED SM-LIKE PROTEIN LSM8"/>
    <property type="match status" value="1"/>
</dbReference>
<dbReference type="SUPFAM" id="SSF50182">
    <property type="entry name" value="Sm-like ribonucleoproteins"/>
    <property type="match status" value="1"/>
</dbReference>
<evidence type="ECO:0000256" key="9">
    <source>
        <dbReference type="ARBA" id="ARBA00023274"/>
    </source>
</evidence>
<evidence type="ECO:0000313" key="16">
    <source>
        <dbReference type="Proteomes" id="UP000887116"/>
    </source>
</evidence>
<keyword evidence="3 13" id="KW-0507">mRNA processing</keyword>
<keyword evidence="8 13" id="KW-0539">Nucleus</keyword>
<evidence type="ECO:0000313" key="15">
    <source>
        <dbReference type="EMBL" id="GFR15412.1"/>
    </source>
</evidence>
<evidence type="ECO:0000256" key="5">
    <source>
        <dbReference type="ARBA" id="ARBA00022884"/>
    </source>
</evidence>
<dbReference type="Pfam" id="PF01423">
    <property type="entry name" value="LSM"/>
    <property type="match status" value="1"/>
</dbReference>
<keyword evidence="5 13" id="KW-0694">RNA-binding</keyword>
<gene>
    <name evidence="13 15" type="primary">LSM8</name>
    <name evidence="15" type="ORF">TNCT_16331</name>
</gene>
<evidence type="ECO:0000256" key="7">
    <source>
        <dbReference type="ARBA" id="ARBA00023187"/>
    </source>
</evidence>
<evidence type="ECO:0000256" key="3">
    <source>
        <dbReference type="ARBA" id="ARBA00022664"/>
    </source>
</evidence>
<dbReference type="InterPro" id="IPR010920">
    <property type="entry name" value="LSM_dom_sf"/>
</dbReference>
<dbReference type="Proteomes" id="UP000887116">
    <property type="component" value="Unassembled WGS sequence"/>
</dbReference>
<comment type="subunit">
    <text evidence="11">Component of the precatalytic spliceosome (spliceosome B complex). Component of the U4/U6-U5 tri-snRNP complex, a building block of the precatalytic spliceosome (spliceosome B complex). The U4/U6-U5 tri-snRNP complex is composed of the U4, U6 and U5 snRNAs and at least PRPF3, PRPF4, PRPF6, PRPF8, PRPF31, SNRNP200, TXNL4A, SNRNP40, SNRPB, SNRPD1, SNRPD2, SNRPD3, SNRPE, SNRPF, SNRPG, DDX23, CD2BP2, PPIH, SNU13, EFTUD2, SART1 and USP39, plus LSM2, LSM3, LSM4, LSM5, LSM6, LSM7 and LSM8. LSM2, LSM3, LSM4, LSM5, LSM6, LSM7 and LSM8 form a heptameric, ring-shaped subcomplex (the LSM2-8 complex) that is part of the U4/U6-U5 tri-snRNP complex and the precatalytic spliceosome.</text>
</comment>
<dbReference type="InterPro" id="IPR044642">
    <property type="entry name" value="PTHR15588"/>
</dbReference>
<keyword evidence="7 13" id="KW-0508">mRNA splicing</keyword>
<reference evidence="15" key="1">
    <citation type="submission" date="2020-07" db="EMBL/GenBank/DDBJ databases">
        <title>Multicomponent nature underlies the extraordinary mechanical properties of spider dragline silk.</title>
        <authorList>
            <person name="Kono N."/>
            <person name="Nakamura H."/>
            <person name="Mori M."/>
            <person name="Yoshida Y."/>
            <person name="Ohtoshi R."/>
            <person name="Malay A.D."/>
            <person name="Moran D.A.P."/>
            <person name="Tomita M."/>
            <person name="Numata K."/>
            <person name="Arakawa K."/>
        </authorList>
    </citation>
    <scope>NUCLEOTIDE SEQUENCE</scope>
</reference>
<dbReference type="PANTHER" id="PTHR15588">
    <property type="entry name" value="LSM1"/>
    <property type="match status" value="1"/>
</dbReference>
<accession>A0A8X6LNZ6</accession>
<dbReference type="GO" id="GO:0071011">
    <property type="term" value="C:precatalytic spliceosome"/>
    <property type="evidence" value="ECO:0007669"/>
    <property type="project" value="TreeGrafter"/>
</dbReference>